<dbReference type="SUPFAM" id="SSF55729">
    <property type="entry name" value="Acyl-CoA N-acyltransferases (Nat)"/>
    <property type="match status" value="1"/>
</dbReference>
<dbReference type="GO" id="GO:0016746">
    <property type="term" value="F:acyltransferase activity"/>
    <property type="evidence" value="ECO:0007669"/>
    <property type="project" value="UniProtKB-KW"/>
</dbReference>
<name>A0ABV6Z076_UNCC1</name>
<dbReference type="Proteomes" id="UP001594351">
    <property type="component" value="Unassembled WGS sequence"/>
</dbReference>
<proteinExistence type="predicted"/>
<protein>
    <submittedName>
        <fullName evidence="1">GNAT family N-acetyltransferase</fullName>
        <ecNumber evidence="1">2.3.-.-</ecNumber>
    </submittedName>
</protein>
<evidence type="ECO:0000313" key="1">
    <source>
        <dbReference type="EMBL" id="MFC1851731.1"/>
    </source>
</evidence>
<comment type="caution">
    <text evidence="1">The sequence shown here is derived from an EMBL/GenBank/DDBJ whole genome shotgun (WGS) entry which is preliminary data.</text>
</comment>
<keyword evidence="1" id="KW-0808">Transferase</keyword>
<dbReference type="InterPro" id="IPR016181">
    <property type="entry name" value="Acyl_CoA_acyltransferase"/>
</dbReference>
<keyword evidence="2" id="KW-1185">Reference proteome</keyword>
<reference evidence="1 2" key="1">
    <citation type="submission" date="2024-09" db="EMBL/GenBank/DDBJ databases">
        <title>Laminarin stimulates single cell rates of sulfate reduction while oxygen inhibits transcriptomic activity in coastal marine sediment.</title>
        <authorList>
            <person name="Lindsay M."/>
            <person name="Orcutt B."/>
            <person name="Emerson D."/>
            <person name="Stepanauskas R."/>
            <person name="D'Angelo T."/>
        </authorList>
    </citation>
    <scope>NUCLEOTIDE SEQUENCE [LARGE SCALE GENOMIC DNA]</scope>
    <source>
        <strain evidence="1">SAG AM-311-K15</strain>
    </source>
</reference>
<sequence>MERQFVPSDFSIPLRIETPDFILRKLTTADVEQDFEAVMSSKESLRQIFCAHDDWPADHMTLQDNYNDLKEHEDEFDQRAGFAYTVVTVDEHACLGCVYIYPWFGNRFDARVYYWVRDSEKARGLDEKLGDFLRHWLQEAWPINDPVFPGRDMSWEEWEAFTQTSRSQSH</sequence>
<keyword evidence="1" id="KW-0012">Acyltransferase</keyword>
<organism evidence="1 2">
    <name type="scientific">candidate division CSSED10-310 bacterium</name>
    <dbReference type="NCBI Taxonomy" id="2855610"/>
    <lineage>
        <taxon>Bacteria</taxon>
        <taxon>Bacteria division CSSED10-310</taxon>
    </lineage>
</organism>
<gene>
    <name evidence="1" type="ORF">ACFL27_16190</name>
</gene>
<dbReference type="Gene3D" id="3.40.630.30">
    <property type="match status" value="1"/>
</dbReference>
<evidence type="ECO:0000313" key="2">
    <source>
        <dbReference type="Proteomes" id="UP001594351"/>
    </source>
</evidence>
<dbReference type="EC" id="2.3.-.-" evidence="1"/>
<dbReference type="EMBL" id="JBHPBY010000219">
    <property type="protein sequence ID" value="MFC1851731.1"/>
    <property type="molecule type" value="Genomic_DNA"/>
</dbReference>
<accession>A0ABV6Z076</accession>